<name>A0ACC2JLN1_9PEZI</name>
<organism evidence="1 2">
    <name type="scientific">Lasiodiplodia mahajangana</name>
    <dbReference type="NCBI Taxonomy" id="1108764"/>
    <lineage>
        <taxon>Eukaryota</taxon>
        <taxon>Fungi</taxon>
        <taxon>Dikarya</taxon>
        <taxon>Ascomycota</taxon>
        <taxon>Pezizomycotina</taxon>
        <taxon>Dothideomycetes</taxon>
        <taxon>Dothideomycetes incertae sedis</taxon>
        <taxon>Botryosphaeriales</taxon>
        <taxon>Botryosphaeriaceae</taxon>
        <taxon>Lasiodiplodia</taxon>
    </lineage>
</organism>
<keyword evidence="2" id="KW-1185">Reference proteome</keyword>
<accession>A0ACC2JLN1</accession>
<dbReference type="Proteomes" id="UP001153332">
    <property type="component" value="Unassembled WGS sequence"/>
</dbReference>
<proteinExistence type="predicted"/>
<gene>
    <name evidence="1" type="ORF">O1611_g5328</name>
</gene>
<comment type="caution">
    <text evidence="1">The sequence shown here is derived from an EMBL/GenBank/DDBJ whole genome shotgun (WGS) entry which is preliminary data.</text>
</comment>
<sequence length="214" mass="23854">MMSGPSLPPHNSIRKNISIEIPPASSADDDAFVREIASVINIEYSWGEAGVVRDGTQRVTLSEVKEQLRARHFSVAFLTSPDGRREAIGCIYVKKLNATHGTLGLLAVRSEHHGTGLARDLVRYGEELCRRTFGLKVMQIELLVPTTVKIAHKVRLQAWYEKMGYVVVAMGDFAADYPHMVPLLLGPTDYRVFEKRLDGQAFTSQTEDKTEAKL</sequence>
<protein>
    <submittedName>
        <fullName evidence="1">Uncharacterized protein</fullName>
    </submittedName>
</protein>
<dbReference type="EMBL" id="JAPUUL010001112">
    <property type="protein sequence ID" value="KAJ8128309.1"/>
    <property type="molecule type" value="Genomic_DNA"/>
</dbReference>
<evidence type="ECO:0000313" key="2">
    <source>
        <dbReference type="Proteomes" id="UP001153332"/>
    </source>
</evidence>
<evidence type="ECO:0000313" key="1">
    <source>
        <dbReference type="EMBL" id="KAJ8128309.1"/>
    </source>
</evidence>
<reference evidence="1" key="1">
    <citation type="submission" date="2022-12" db="EMBL/GenBank/DDBJ databases">
        <title>Genome Sequence of Lasiodiplodia mahajangana.</title>
        <authorList>
            <person name="Buettner E."/>
        </authorList>
    </citation>
    <scope>NUCLEOTIDE SEQUENCE</scope>
    <source>
        <strain evidence="1">VT137</strain>
    </source>
</reference>